<evidence type="ECO:0000313" key="24">
    <source>
        <dbReference type="RefSeq" id="XP_012373109.1"/>
    </source>
</evidence>
<dbReference type="PROSITE" id="PS51408">
    <property type="entry name" value="TRANSFERRIN_LIKE_4"/>
    <property type="match status" value="2"/>
</dbReference>
<sequence>MESSSTAGMSRLPFHAEAVAYASVAPAGNERQTLCAAGILQDRRRDQTQRVGLRMEPSRGRRGAVEVAPAGLTMRVPLEALWLLLCLCAVLDGQQVTEVRWCTISSAEQEKCENMSKAFQEAGIQPFVACIQATSGPHCMQLISAQQADAVTLDGEAIYEAGREHGLKPVMGELYDGEVGTSYYAVAVVRKNSSLTINTLKGMKSCHTGLQQTAGWNVPVGFLVETGRLSVMGCDVLTAVSEFFGGSCVPGAGETNHSLSLCHACRGDGSGKRVCDHSPLERYYGYSGAFRCLAEGAGDVAFVRHSTVLENTDGKTLPSWDKALLSQDFELLCRNGSRASVTEWRRCHLARVPAHAVVVRADMDEKLIFQLLGEGQLLFNHEGSTFQMFSSEAYGQRDLLFRDTTVELVPIGTQTYEAWLGRDYLQAMKGLFCDPNQLPHFLRWCVLSTPEFRKCGDMALAFNRQKLKPEIQCVWADAPLQCMKQIQAGHIDAVTLGGEDIYRAGKTFGLVPAAGESYAENSSIVYYAVALVRRDSSSAFNLNELRGKHSCHPSVDSLAGWTVPVGALIHRGSIRPPDCNVIRGVSEFFNGSCVPGSEARKYPSSLCAACVGDEKGRNKCVANSQERYFSDSGAFRCLVERAGEVAFVKHTTVFDNTNGYSTEPWAAELRQQDYQLLCANGARAEVHQFQACSLARIPAHAVMVRPDTNPFAVYGLLDKAQELYGDDHNKNGFQMFDSSRYGGQDLLFQDVTVQLVPVAEKSSYLAWLGPDYVRAMEGILTPPCSGPGTVPRVSWLLLLPLTAGLVLLSIL</sequence>
<evidence type="ECO:0000256" key="5">
    <source>
        <dbReference type="ARBA" id="ARBA00022622"/>
    </source>
</evidence>
<evidence type="ECO:0000256" key="6">
    <source>
        <dbReference type="ARBA" id="ARBA00022723"/>
    </source>
</evidence>
<organism evidence="23 24">
    <name type="scientific">Octodon degus</name>
    <name type="common">Degu</name>
    <name type="synonym">Sciurus degus</name>
    <dbReference type="NCBI Taxonomy" id="10160"/>
    <lineage>
        <taxon>Eukaryota</taxon>
        <taxon>Metazoa</taxon>
        <taxon>Chordata</taxon>
        <taxon>Craniata</taxon>
        <taxon>Vertebrata</taxon>
        <taxon>Euteleostomi</taxon>
        <taxon>Mammalia</taxon>
        <taxon>Eutheria</taxon>
        <taxon>Euarchontoglires</taxon>
        <taxon>Glires</taxon>
        <taxon>Rodentia</taxon>
        <taxon>Hystricomorpha</taxon>
        <taxon>Octodontidae</taxon>
        <taxon>Octodon</taxon>
    </lineage>
</organism>
<evidence type="ECO:0000256" key="15">
    <source>
        <dbReference type="ARBA" id="ARBA00023288"/>
    </source>
</evidence>
<keyword evidence="8" id="KW-0677">Repeat</keyword>
<dbReference type="GO" id="GO:0055037">
    <property type="term" value="C:recycling endosome"/>
    <property type="evidence" value="ECO:0007669"/>
    <property type="project" value="TreeGrafter"/>
</dbReference>
<evidence type="ECO:0000256" key="2">
    <source>
        <dbReference type="ARBA" id="ARBA00022448"/>
    </source>
</evidence>
<keyword evidence="6 20" id="KW-0479">Metal-binding</keyword>
<dbReference type="FunFam" id="3.40.190.10:FF:000108">
    <property type="entry name" value="melanotransferrin"/>
    <property type="match status" value="2"/>
</dbReference>
<keyword evidence="11" id="KW-0406">Ion transport</keyword>
<dbReference type="PIRSF" id="PIRSF002549">
    <property type="entry name" value="Transferrin"/>
    <property type="match status" value="1"/>
</dbReference>
<dbReference type="GO" id="GO:0005886">
    <property type="term" value="C:plasma membrane"/>
    <property type="evidence" value="ECO:0007669"/>
    <property type="project" value="UniProtKB-SubCell"/>
</dbReference>
<keyword evidence="3" id="KW-1003">Cell membrane</keyword>
<feature type="disulfide bond" evidence="21">
    <location>
        <begin position="445"/>
        <end position="482"/>
    </location>
</feature>
<dbReference type="PRINTS" id="PR00422">
    <property type="entry name" value="TRANSFERRIN"/>
</dbReference>
<dbReference type="Gene3D" id="3.40.190.10">
    <property type="entry name" value="Periplasmic binding protein-like II"/>
    <property type="match status" value="4"/>
</dbReference>
<keyword evidence="12" id="KW-0472">Membrane</keyword>
<dbReference type="InParanoid" id="A0A6P3VDY5"/>
<evidence type="ECO:0000313" key="23">
    <source>
        <dbReference type="Proteomes" id="UP000515203"/>
    </source>
</evidence>
<evidence type="ECO:0000256" key="16">
    <source>
        <dbReference type="ARBA" id="ARBA00054140"/>
    </source>
</evidence>
<dbReference type="PROSITE" id="PS00207">
    <property type="entry name" value="TRANSFERRIN_LIKE_3"/>
    <property type="match status" value="2"/>
</dbReference>
<evidence type="ECO:0000256" key="7">
    <source>
        <dbReference type="ARBA" id="ARBA00022729"/>
    </source>
</evidence>
<evidence type="ECO:0000256" key="21">
    <source>
        <dbReference type="PIRSR" id="PIRSR002549-4"/>
    </source>
</evidence>
<feature type="binding site" evidence="19">
    <location>
        <position position="208"/>
    </location>
    <ligand>
        <name>hydrogencarbonate</name>
        <dbReference type="ChEBI" id="CHEBI:17544"/>
        <label>1</label>
    </ligand>
</feature>
<dbReference type="InterPro" id="IPR001156">
    <property type="entry name" value="Transferrin-like_dom"/>
</dbReference>
<comment type="function">
    <text evidence="16">Involved in iron cellular uptake. Seems to be internalized and then recycled back to the cell membrane. Binds a single atom of iron per subunit. Could also bind zinc.</text>
</comment>
<keyword evidence="4" id="KW-0410">Iron transport</keyword>
<feature type="disulfide bond" evidence="21">
    <location>
        <begin position="206"/>
        <end position="292"/>
    </location>
</feature>
<feature type="disulfide bond" evidence="21">
    <location>
        <begin position="593"/>
        <end position="610"/>
    </location>
</feature>
<keyword evidence="23" id="KW-1185">Reference proteome</keyword>
<keyword evidence="10 20" id="KW-0408">Iron</keyword>
<evidence type="ECO:0000256" key="13">
    <source>
        <dbReference type="ARBA" id="ARBA00023157"/>
    </source>
</evidence>
<feature type="disulfide bond" evidence="21">
    <location>
        <begin position="678"/>
        <end position="692"/>
    </location>
</feature>
<dbReference type="PROSITE" id="PS00205">
    <property type="entry name" value="TRANSFERRIN_LIKE_1"/>
    <property type="match status" value="1"/>
</dbReference>
<dbReference type="GeneID" id="101561484"/>
<dbReference type="InterPro" id="IPR016357">
    <property type="entry name" value="Transferrin"/>
</dbReference>
<feature type="disulfide bond" evidence="21">
    <location>
        <begin position="262"/>
        <end position="275"/>
    </location>
</feature>
<feature type="disulfide bond" evidence="21">
    <location>
        <begin position="248"/>
        <end position="265"/>
    </location>
</feature>
<dbReference type="SMART" id="SM00094">
    <property type="entry name" value="TR_FER"/>
    <property type="match status" value="2"/>
</dbReference>
<keyword evidence="9" id="KW-0862">Zinc</keyword>
<evidence type="ECO:0000256" key="18">
    <source>
        <dbReference type="ARBA" id="ARBA00079350"/>
    </source>
</evidence>
<dbReference type="GO" id="GO:0005615">
    <property type="term" value="C:extracellular space"/>
    <property type="evidence" value="ECO:0007669"/>
    <property type="project" value="InterPro"/>
</dbReference>
<dbReference type="SUPFAM" id="SSF53850">
    <property type="entry name" value="Periplasmic binding protein-like II"/>
    <property type="match status" value="2"/>
</dbReference>
<keyword evidence="2" id="KW-0813">Transport</keyword>
<feature type="domain" description="Transferrin-like" evidence="22">
    <location>
        <begin position="442"/>
        <end position="781"/>
    </location>
</feature>
<dbReference type="PANTHER" id="PTHR11485:SF21">
    <property type="entry name" value="MELANOTRANSFERRIN"/>
    <property type="match status" value="1"/>
</dbReference>
<keyword evidence="5" id="KW-0336">GPI-anchor</keyword>
<evidence type="ECO:0000256" key="12">
    <source>
        <dbReference type="ARBA" id="ARBA00023136"/>
    </source>
</evidence>
<evidence type="ECO:0000256" key="19">
    <source>
        <dbReference type="PIRSR" id="PIRSR002549-2"/>
    </source>
</evidence>
<feature type="binding site" evidence="20">
    <location>
        <position position="286"/>
    </location>
    <ligand>
        <name>Fe(3+)</name>
        <dbReference type="ChEBI" id="CHEBI:29034"/>
        <label>1</label>
    </ligand>
</feature>
<feature type="disulfide bond" evidence="21">
    <location>
        <begin position="333"/>
        <end position="347"/>
    </location>
</feature>
<reference evidence="24" key="1">
    <citation type="submission" date="2025-08" db="UniProtKB">
        <authorList>
            <consortium name="RefSeq"/>
        </authorList>
    </citation>
    <scope>IDENTIFICATION</scope>
</reference>
<accession>A0A6P3VDY5</accession>
<keyword evidence="13 21" id="KW-1015">Disulfide bond</keyword>
<proteinExistence type="predicted"/>
<feature type="binding site" evidence="20">
    <location>
        <position position="355"/>
    </location>
    <ligand>
        <name>Fe(3+)</name>
        <dbReference type="ChEBI" id="CHEBI:29034"/>
        <label>1</label>
    </ligand>
</feature>
<gene>
    <name evidence="24" type="primary">Meltf</name>
</gene>
<feature type="binding site" evidence="19">
    <location>
        <position position="215"/>
    </location>
    <ligand>
        <name>hydrogencarbonate</name>
        <dbReference type="ChEBI" id="CHEBI:17544"/>
        <label>1</label>
    </ligand>
</feature>
<feature type="disulfide bond" evidence="21">
    <location>
        <begin position="551"/>
        <end position="637"/>
    </location>
</feature>
<evidence type="ECO:0000256" key="4">
    <source>
        <dbReference type="ARBA" id="ARBA00022496"/>
    </source>
</evidence>
<evidence type="ECO:0000256" key="17">
    <source>
        <dbReference type="ARBA" id="ARBA00072985"/>
    </source>
</evidence>
<evidence type="ECO:0000256" key="10">
    <source>
        <dbReference type="ARBA" id="ARBA00023004"/>
    </source>
</evidence>
<feature type="binding site" evidence="20">
    <location>
        <position position="154"/>
    </location>
    <ligand>
        <name>Fe(3+)</name>
        <dbReference type="ChEBI" id="CHEBI:29034"/>
        <label>1</label>
    </ligand>
</feature>
<evidence type="ECO:0000256" key="8">
    <source>
        <dbReference type="ARBA" id="ARBA00022737"/>
    </source>
</evidence>
<evidence type="ECO:0000256" key="14">
    <source>
        <dbReference type="ARBA" id="ARBA00023180"/>
    </source>
</evidence>
<evidence type="ECO:0000256" key="9">
    <source>
        <dbReference type="ARBA" id="ARBA00022833"/>
    </source>
</evidence>
<dbReference type="CTD" id="4241"/>
<feature type="binding site" evidence="20">
    <location>
        <position position="183"/>
    </location>
    <ligand>
        <name>Fe(3+)</name>
        <dbReference type="ChEBI" id="CHEBI:29034"/>
        <label>1</label>
    </ligand>
</feature>
<dbReference type="InterPro" id="IPR018195">
    <property type="entry name" value="Transferrin_Fe_BS"/>
</dbReference>
<dbReference type="GO" id="GO:0046872">
    <property type="term" value="F:metal ion binding"/>
    <property type="evidence" value="ECO:0007669"/>
    <property type="project" value="UniProtKB-KW"/>
</dbReference>
<keyword evidence="7" id="KW-0732">Signal</keyword>
<evidence type="ECO:0000259" key="22">
    <source>
        <dbReference type="PROSITE" id="PS51408"/>
    </source>
</evidence>
<dbReference type="Proteomes" id="UP000515203">
    <property type="component" value="Unplaced"/>
</dbReference>
<name>A0A6P3VDY5_OCTDE</name>
<dbReference type="PANTHER" id="PTHR11485">
    <property type="entry name" value="TRANSFERRIN"/>
    <property type="match status" value="1"/>
</dbReference>
<dbReference type="GO" id="GO:0098552">
    <property type="term" value="C:side of membrane"/>
    <property type="evidence" value="ECO:0007669"/>
    <property type="project" value="UniProtKB-KW"/>
</dbReference>
<comment type="subcellular location">
    <subcellularLocation>
        <location evidence="1">Cell membrane</location>
        <topology evidence="1">Lipid-anchor</topology>
        <topology evidence="1">GPI-anchor</topology>
    </subcellularLocation>
</comment>
<feature type="binding site" evidence="20">
    <location>
        <position position="526"/>
    </location>
    <ligand>
        <name>Fe(3+)</name>
        <dbReference type="ChEBI" id="CHEBI:29034"/>
        <label>1</label>
    </ligand>
</feature>
<protein>
    <recommendedName>
        <fullName evidence="17">Melanotransferrin</fullName>
    </recommendedName>
    <alternativeName>
        <fullName evidence="18">Membrane-bound transferrin-like protein p97</fullName>
    </alternativeName>
</protein>
<feature type="binding site" evidence="19">
    <location>
        <position position="559"/>
    </location>
    <ligand>
        <name>hydrogencarbonate</name>
        <dbReference type="ChEBI" id="CHEBI:17544"/>
        <label>1</label>
    </ligand>
</feature>
<evidence type="ECO:0000256" key="11">
    <source>
        <dbReference type="ARBA" id="ARBA00023065"/>
    </source>
</evidence>
<dbReference type="CDD" id="cd13529">
    <property type="entry name" value="PBP2_transferrin"/>
    <property type="match status" value="2"/>
</dbReference>
<feature type="binding site" evidence="19">
    <location>
        <position position="560"/>
    </location>
    <ligand>
        <name>hydrogencarbonate</name>
        <dbReference type="ChEBI" id="CHEBI:17544"/>
        <label>1</label>
    </ligand>
</feature>
<feature type="disulfide bond" evidence="21">
    <location>
        <begin position="112"/>
        <end position="130"/>
    </location>
</feature>
<dbReference type="PROSITE" id="PS00206">
    <property type="entry name" value="TRANSFERRIN_LIKE_2"/>
    <property type="match status" value="1"/>
</dbReference>
<feature type="binding site" evidence="20">
    <location>
        <position position="700"/>
    </location>
    <ligand>
        <name>Fe(3+)</name>
        <dbReference type="ChEBI" id="CHEBI:29034"/>
        <label>1</label>
    </ligand>
</feature>
<dbReference type="Pfam" id="PF00405">
    <property type="entry name" value="Transferrin"/>
    <property type="match status" value="2"/>
</dbReference>
<dbReference type="GO" id="GO:0006826">
    <property type="term" value="P:iron ion transport"/>
    <property type="evidence" value="ECO:0007669"/>
    <property type="project" value="UniProtKB-KW"/>
</dbReference>
<dbReference type="RefSeq" id="XP_012373109.1">
    <property type="nucleotide sequence ID" value="XM_012517655.1"/>
</dbReference>
<feature type="disulfide bond" evidence="21">
    <location>
        <begin position="102"/>
        <end position="139"/>
    </location>
</feature>
<dbReference type="OrthoDB" id="9981115at2759"/>
<feature type="domain" description="Transferrin-like" evidence="22">
    <location>
        <begin position="99"/>
        <end position="433"/>
    </location>
</feature>
<dbReference type="AlphaFoldDB" id="A0A6P3VDY5"/>
<feature type="disulfide bond" evidence="21">
    <location>
        <begin position="607"/>
        <end position="620"/>
    </location>
</feature>
<evidence type="ECO:0000256" key="20">
    <source>
        <dbReference type="PIRSR" id="PIRSR002549-3"/>
    </source>
</evidence>
<dbReference type="FunCoup" id="A0A6P3VDY5">
    <property type="interactions" value="326"/>
</dbReference>
<feature type="binding site" evidence="19">
    <location>
        <position position="214"/>
    </location>
    <ligand>
        <name>hydrogencarbonate</name>
        <dbReference type="ChEBI" id="CHEBI:17544"/>
        <label>1</label>
    </ligand>
</feature>
<evidence type="ECO:0000256" key="1">
    <source>
        <dbReference type="ARBA" id="ARBA00004609"/>
    </source>
</evidence>
<feature type="disulfide bond" evidence="21">
    <location>
        <begin position="455"/>
        <end position="473"/>
    </location>
</feature>
<dbReference type="GO" id="GO:0005769">
    <property type="term" value="C:early endosome"/>
    <property type="evidence" value="ECO:0007669"/>
    <property type="project" value="TreeGrafter"/>
</dbReference>
<keyword evidence="14" id="KW-0325">Glycoprotein</keyword>
<evidence type="ECO:0000256" key="3">
    <source>
        <dbReference type="ARBA" id="ARBA00022475"/>
    </source>
</evidence>
<keyword evidence="15" id="KW-0449">Lipoprotein</keyword>